<evidence type="ECO:0000313" key="7">
    <source>
        <dbReference type="EMBL" id="KAL0830070.1"/>
    </source>
</evidence>
<gene>
    <name evidence="7" type="ORF">ABMA28_003527</name>
</gene>
<dbReference type="Pfam" id="PF13873">
    <property type="entry name" value="Myb_DNA-bind_5"/>
    <property type="match status" value="1"/>
</dbReference>
<comment type="function">
    <text evidence="5">Involved in transvection phenomena (= synapsis-dependent gene expression), where the synaptic pairing of chromosomes carrying genes with which zeste interacts influences the expression of these genes. Zeste binds to DNA and stimulates transcription from a nearby promoter.</text>
</comment>
<evidence type="ECO:0000256" key="4">
    <source>
        <dbReference type="ARBA" id="ARBA00023163"/>
    </source>
</evidence>
<dbReference type="EMBL" id="JBEDNZ010000014">
    <property type="protein sequence ID" value="KAL0830070.1"/>
    <property type="molecule type" value="Genomic_DNA"/>
</dbReference>
<reference evidence="7 8" key="1">
    <citation type="submission" date="2024-06" db="EMBL/GenBank/DDBJ databases">
        <title>A chromosome-level genome assembly of beet webworm, Loxostege sticticalis.</title>
        <authorList>
            <person name="Zhang Y."/>
        </authorList>
    </citation>
    <scope>NUCLEOTIDE SEQUENCE [LARGE SCALE GENOMIC DNA]</scope>
    <source>
        <strain evidence="7">AQ028</strain>
        <tissue evidence="7">Male pupae</tissue>
    </source>
</reference>
<sequence length="227" mass="24906">MAPSTPAATQAQLEALLNFMEGNRDLARGLLRGADGRMRSKRLWEDLCNSLNALGGCTKSVEQWQRVWADRKHLAKKAAGAARRSASATGGGPSDAPNLSSVELRILSIMGDGFGEPQTEARVPAFPLRSNVHTPVGLLPDPAATTPTRTVADNPPAPSIARRARRVSRHLPADPARSRIIQVEELRLEAEMERNEHLRKIHESNIEIKSAIVDLCNLVRQYMTRNN</sequence>
<dbReference type="Proteomes" id="UP001549921">
    <property type="component" value="Unassembled WGS sequence"/>
</dbReference>
<dbReference type="PANTHER" id="PTHR23098:SF16">
    <property type="entry name" value="REGULATORY PROTEIN ZESTE"/>
    <property type="match status" value="1"/>
</dbReference>
<evidence type="ECO:0000256" key="1">
    <source>
        <dbReference type="ARBA" id="ARBA00011764"/>
    </source>
</evidence>
<keyword evidence="3" id="KW-0805">Transcription regulation</keyword>
<dbReference type="AlphaFoldDB" id="A0ABD0SWR7"/>
<comment type="caution">
    <text evidence="7">The sequence shown here is derived from an EMBL/GenBank/DDBJ whole genome shotgun (WGS) entry which is preliminary data.</text>
</comment>
<organism evidence="7 8">
    <name type="scientific">Loxostege sticticalis</name>
    <name type="common">Beet webworm moth</name>
    <dbReference type="NCBI Taxonomy" id="481309"/>
    <lineage>
        <taxon>Eukaryota</taxon>
        <taxon>Metazoa</taxon>
        <taxon>Ecdysozoa</taxon>
        <taxon>Arthropoda</taxon>
        <taxon>Hexapoda</taxon>
        <taxon>Insecta</taxon>
        <taxon>Pterygota</taxon>
        <taxon>Neoptera</taxon>
        <taxon>Endopterygota</taxon>
        <taxon>Lepidoptera</taxon>
        <taxon>Glossata</taxon>
        <taxon>Ditrysia</taxon>
        <taxon>Pyraloidea</taxon>
        <taxon>Crambidae</taxon>
        <taxon>Pyraustinae</taxon>
        <taxon>Loxostege</taxon>
    </lineage>
</organism>
<evidence type="ECO:0000259" key="6">
    <source>
        <dbReference type="Pfam" id="PF13873"/>
    </source>
</evidence>
<accession>A0ABD0SWR7</accession>
<evidence type="ECO:0000256" key="3">
    <source>
        <dbReference type="ARBA" id="ARBA00023015"/>
    </source>
</evidence>
<evidence type="ECO:0000256" key="2">
    <source>
        <dbReference type="ARBA" id="ARBA00016807"/>
    </source>
</evidence>
<protein>
    <recommendedName>
        <fullName evidence="2">Regulatory protein zeste</fullName>
    </recommendedName>
</protein>
<feature type="domain" description="Myb/SANT-like DNA-binding" evidence="6">
    <location>
        <begin position="9"/>
        <end position="78"/>
    </location>
</feature>
<keyword evidence="4" id="KW-0804">Transcription</keyword>
<proteinExistence type="predicted"/>
<comment type="subunit">
    <text evidence="1">Self-associates forming complexes of several hundred monomers.</text>
</comment>
<evidence type="ECO:0000256" key="5">
    <source>
        <dbReference type="ARBA" id="ARBA00025466"/>
    </source>
</evidence>
<dbReference type="InterPro" id="IPR028002">
    <property type="entry name" value="Myb_DNA-bind_5"/>
</dbReference>
<name>A0ABD0SWR7_LOXSC</name>
<dbReference type="PANTHER" id="PTHR23098">
    <property type="entry name" value="AGAP001331-PA-RELATED"/>
    <property type="match status" value="1"/>
</dbReference>
<evidence type="ECO:0000313" key="8">
    <source>
        <dbReference type="Proteomes" id="UP001549921"/>
    </source>
</evidence>